<accession>A0A5N5U9Y9</accession>
<evidence type="ECO:0000313" key="6">
    <source>
        <dbReference type="Proteomes" id="UP000326207"/>
    </source>
</evidence>
<dbReference type="EMBL" id="QMDY01000012">
    <property type="protein sequence ID" value="KAB7513486.1"/>
    <property type="molecule type" value="Genomic_DNA"/>
</dbReference>
<name>A0A5N5UCQ7_9EURY</name>
<comment type="caution">
    <text evidence="5">The sequence shown here is derived from an EMBL/GenBank/DDBJ whole genome shotgun (WGS) entry which is preliminary data.</text>
</comment>
<protein>
    <recommendedName>
        <fullName evidence="2">DUF8151 domain-containing protein</fullName>
    </recommendedName>
</protein>
<dbReference type="InterPro" id="IPR058464">
    <property type="entry name" value="DUF8151"/>
</dbReference>
<evidence type="ECO:0000313" key="8">
    <source>
        <dbReference type="Proteomes" id="UP000326865"/>
    </source>
</evidence>
<dbReference type="Proteomes" id="UP000326865">
    <property type="component" value="Unassembled WGS sequence"/>
</dbReference>
<keyword evidence="1" id="KW-1133">Transmembrane helix</keyword>
<dbReference type="EMBL" id="QKKZ01000001">
    <property type="protein sequence ID" value="KAB7516495.1"/>
    <property type="molecule type" value="Genomic_DNA"/>
</dbReference>
<dbReference type="RefSeq" id="WP_152120438.1">
    <property type="nucleotide sequence ID" value="NZ_QJOW01000003.1"/>
</dbReference>
<accession>A0A5N5U4G0</accession>
<dbReference type="Pfam" id="PF26478">
    <property type="entry name" value="DUF8151"/>
    <property type="match status" value="1"/>
</dbReference>
<feature type="domain" description="DUF8151" evidence="2">
    <location>
        <begin position="3"/>
        <end position="74"/>
    </location>
</feature>
<reference evidence="6 7" key="1">
    <citation type="submission" date="2019-10" db="EMBL/GenBank/DDBJ databases">
        <title>Unraveling microbial dark matter from salterns through culturing: the case of the genus Halosegnis.</title>
        <authorList>
            <person name="Duran-Viseras A."/>
            <person name="Andrei A.-S."/>
            <person name="Vera-Gargallo B."/>
            <person name="Ghai R."/>
            <person name="Sanchez-Porro C."/>
            <person name="Ventosa A."/>
        </authorList>
    </citation>
    <scope>NUCLEOTIDE SEQUENCE [LARGE SCALE GENOMIC DNA]</scope>
    <source>
        <strain evidence="4 7">F17-44</strain>
        <strain evidence="5 8">F18-79</strain>
        <strain evidence="3 6">F19-13</strain>
    </source>
</reference>
<feature type="transmembrane region" description="Helical" evidence="1">
    <location>
        <begin position="12"/>
        <end position="32"/>
    </location>
</feature>
<keyword evidence="1" id="KW-0472">Membrane</keyword>
<gene>
    <name evidence="5" type="ORF">DM867_05120</name>
    <name evidence="4" type="ORF">DMP03_09505</name>
    <name evidence="3" type="ORF">DP108_12925</name>
</gene>
<proteinExistence type="predicted"/>
<evidence type="ECO:0000259" key="2">
    <source>
        <dbReference type="Pfam" id="PF26478"/>
    </source>
</evidence>
<evidence type="ECO:0000313" key="7">
    <source>
        <dbReference type="Proteomes" id="UP000326302"/>
    </source>
</evidence>
<organism evidence="5 8">
    <name type="scientific">Halosegnis rubeus</name>
    <dbReference type="NCBI Taxonomy" id="2212850"/>
    <lineage>
        <taxon>Archaea</taxon>
        <taxon>Methanobacteriati</taxon>
        <taxon>Methanobacteriota</taxon>
        <taxon>Stenosarchaea group</taxon>
        <taxon>Halobacteria</taxon>
        <taxon>Halobacteriales</taxon>
        <taxon>Natronomonadaceae</taxon>
        <taxon>Halosegnis</taxon>
    </lineage>
</organism>
<sequence>MTLEETLAETAPLAFDAVLTLVLTVVGLSAELSGLNSLGESTALALWFAVMGGVTLYGGLVLVGRDRLLPRVRAL</sequence>
<feature type="transmembrane region" description="Helical" evidence="1">
    <location>
        <begin position="44"/>
        <end position="63"/>
    </location>
</feature>
<evidence type="ECO:0000256" key="1">
    <source>
        <dbReference type="SAM" id="Phobius"/>
    </source>
</evidence>
<dbReference type="Proteomes" id="UP000326207">
    <property type="component" value="Unassembled WGS sequence"/>
</dbReference>
<evidence type="ECO:0000313" key="5">
    <source>
        <dbReference type="EMBL" id="KAB7516495.1"/>
    </source>
</evidence>
<dbReference type="AlphaFoldDB" id="A0A5N5UCQ7"/>
<accession>A0A5N5UCQ7</accession>
<keyword evidence="8" id="KW-1185">Reference proteome</keyword>
<dbReference type="Proteomes" id="UP000326302">
    <property type="component" value="Unassembled WGS sequence"/>
</dbReference>
<evidence type="ECO:0000313" key="3">
    <source>
        <dbReference type="EMBL" id="KAB7513486.1"/>
    </source>
</evidence>
<evidence type="ECO:0000313" key="4">
    <source>
        <dbReference type="EMBL" id="KAB7515443.1"/>
    </source>
</evidence>
<dbReference type="EMBL" id="QJOW01000003">
    <property type="protein sequence ID" value="KAB7515443.1"/>
    <property type="molecule type" value="Genomic_DNA"/>
</dbReference>
<keyword evidence="1" id="KW-0812">Transmembrane</keyword>